<organism evidence="4 5">
    <name type="scientific">Glutamicibacter uratoxydans</name>
    <name type="common">Arthrobacter uratoxydans</name>
    <dbReference type="NCBI Taxonomy" id="43667"/>
    <lineage>
        <taxon>Bacteria</taxon>
        <taxon>Bacillati</taxon>
        <taxon>Actinomycetota</taxon>
        <taxon>Actinomycetes</taxon>
        <taxon>Micrococcales</taxon>
        <taxon>Micrococcaceae</taxon>
        <taxon>Glutamicibacter</taxon>
    </lineage>
</organism>
<keyword evidence="5" id="KW-1185">Reference proteome</keyword>
<accession>A0A4Y4DTB1</accession>
<dbReference type="CDD" id="cd07381">
    <property type="entry name" value="MPP_CapA"/>
    <property type="match status" value="1"/>
</dbReference>
<dbReference type="InterPro" id="IPR032675">
    <property type="entry name" value="LRR_dom_sf"/>
</dbReference>
<dbReference type="SUPFAM" id="SSF56059">
    <property type="entry name" value="Glutathione synthetase ATP-binding domain-like"/>
    <property type="match status" value="1"/>
</dbReference>
<comment type="caution">
    <text evidence="4">The sequence shown here is derived from an EMBL/GenBank/DDBJ whole genome shotgun (WGS) entry which is preliminary data.</text>
</comment>
<dbReference type="InterPro" id="IPR029052">
    <property type="entry name" value="Metallo-depent_PP-like"/>
</dbReference>
<dbReference type="PANTHER" id="PTHR33393">
    <property type="entry name" value="POLYGLUTAMINE SYNTHESIS ACCESSORY PROTEIN RV0574C-RELATED"/>
    <property type="match status" value="1"/>
</dbReference>
<dbReference type="InterPro" id="IPR019079">
    <property type="entry name" value="Capsule_synth_CapA"/>
</dbReference>
<dbReference type="GO" id="GO:0005524">
    <property type="term" value="F:ATP binding"/>
    <property type="evidence" value="ECO:0007669"/>
    <property type="project" value="UniProtKB-UniRule"/>
</dbReference>
<evidence type="ECO:0000256" key="2">
    <source>
        <dbReference type="PROSITE-ProRule" id="PRU00409"/>
    </source>
</evidence>
<name>A0A4Y4DTB1_GLUUR</name>
<dbReference type="Gene3D" id="3.30.470.20">
    <property type="entry name" value="ATP-grasp fold, B domain"/>
    <property type="match status" value="2"/>
</dbReference>
<dbReference type="InterPro" id="IPR011761">
    <property type="entry name" value="ATP-grasp"/>
</dbReference>
<evidence type="ECO:0000313" key="5">
    <source>
        <dbReference type="Proteomes" id="UP000316612"/>
    </source>
</evidence>
<dbReference type="RefSeq" id="WP_141363093.1">
    <property type="nucleotide sequence ID" value="NZ_BAAAJL010000007.1"/>
</dbReference>
<dbReference type="AlphaFoldDB" id="A0A4Y4DTB1"/>
<dbReference type="Gene3D" id="3.80.10.10">
    <property type="entry name" value="Ribonuclease Inhibitor"/>
    <property type="match status" value="2"/>
</dbReference>
<dbReference type="Pfam" id="PF13306">
    <property type="entry name" value="LRR_5"/>
    <property type="match status" value="2"/>
</dbReference>
<evidence type="ECO:0000256" key="1">
    <source>
        <dbReference type="ARBA" id="ARBA00005662"/>
    </source>
</evidence>
<dbReference type="OrthoDB" id="4960711at2"/>
<dbReference type="InterPro" id="IPR052169">
    <property type="entry name" value="CW_Biosynth-Accessory"/>
</dbReference>
<dbReference type="SUPFAM" id="SSF56300">
    <property type="entry name" value="Metallo-dependent phosphatases"/>
    <property type="match status" value="1"/>
</dbReference>
<proteinExistence type="inferred from homology"/>
<dbReference type="SUPFAM" id="SSF52058">
    <property type="entry name" value="L domain-like"/>
    <property type="match status" value="1"/>
</dbReference>
<sequence length="1146" mass="125893">MSVTTTNSAKSDVFPQRVMIRGVIYRIYEDRAIVMGRSGPRLDITIRDEVRGKKVTAINRRAFQDDSALQSIKFPNSLKTIGSHSFENCVSLTEIELPTNLEKINWNAFAGCTGLKHVYLPFAIQRIGHHAFSGCSALEETPHFVQTGPRSQAKLSRSLVEQSLPVSLSHLGESAFEGCTALKRVVVPFKIKSIPANLFRNCESLVSVWLHARIQDLGDGAFQGCLSLDALRIPETVSEIGADAISESTTIISESGSMAIEYAKQKNLRYRVTELPPTSVSSLLGAPTASQFTELVSDNDFVARVVEHYEVRPSAPSIERSDYEPSIGQVPASRFRYKDGIYYQDAPTNDDNDVTLALTGDLMCGFRQQRLAADGTSYNFDEQLQHVAPIFRQSDLAIGNLETMVNPKLPFMSERLYIDDRPNLNSPIEYLASVRRMGFDAVMSAQNHMYDTGVQGILETLDALNQTNLIHGGLFSGSNDPRVLHFNIKGMHIAIVAYLDPIRQRMKKANFTAQGLKDMASLFDEEQIVKDIKSARDAGAEFILAYAHWGVEYTSKLADRQLGFAEMLANSGVDYIFGSHSHCPQPFDYTESATGKRVPTLFSAGNFLADIQRHAPITHDAVLGLVKLTRDSDGQVVLAGNGYIPCRIVQADRASTVTVVPCEALADGLFGFTESEAIADAQRIGNVLGDDYTPISIKHVRDSDQTVSVWQKPAVQRAEKIYEVAATANDFGFNPLVHLDKNSLESALMEVQALGFGLSTKRYSTQVFTAADEKQNEIGFKRVASNLTSMVGLEFCADKILCKTLLLENGLPTAFGLPMPRKGYAAAKRFADDNGWPVVVKPRRGSGGRAVTANIQNHEQLEAAVKTADEFGGFLIEKHVPGEDYRFLVSGDEVLGVWCRDAANVIGDGKSSIDELIEIKNALRSKNPHLASRLIKKDDALIHHLRWSGLTLAHVPGHGEKIYLRSAANLSAGGDNIDLTDETHDSLKEIAVQAKKALPGIELVGIDFLMQDHRLPVTEQVVNICEINSTPGVSAHEYPMFGKPRPAARNYVEHIAKSSNLVVKPFTDQGDFVLTIHGQFKDDSLENVIQKWATTSGVTLTGVKASRDLIQVEFSGTTVGASFMSYSTVKPNKLDSRITSCELTRK</sequence>
<gene>
    <name evidence="4" type="ORF">AUR04nite_12630</name>
</gene>
<dbReference type="PROSITE" id="PS50975">
    <property type="entry name" value="ATP_GRASP"/>
    <property type="match status" value="1"/>
</dbReference>
<feature type="domain" description="ATP-grasp" evidence="3">
    <location>
        <begin position="803"/>
        <end position="1060"/>
    </location>
</feature>
<dbReference type="Proteomes" id="UP000316612">
    <property type="component" value="Unassembled WGS sequence"/>
</dbReference>
<dbReference type="PANTHER" id="PTHR33393:SF13">
    <property type="entry name" value="PGA BIOSYNTHESIS PROTEIN CAPA"/>
    <property type="match status" value="1"/>
</dbReference>
<evidence type="ECO:0000259" key="3">
    <source>
        <dbReference type="PROSITE" id="PS50975"/>
    </source>
</evidence>
<comment type="similarity">
    <text evidence="1">Belongs to the CapA family.</text>
</comment>
<dbReference type="GO" id="GO:0046872">
    <property type="term" value="F:metal ion binding"/>
    <property type="evidence" value="ECO:0007669"/>
    <property type="project" value="InterPro"/>
</dbReference>
<protein>
    <recommendedName>
        <fullName evidence="3">ATP-grasp domain-containing protein</fullName>
    </recommendedName>
</protein>
<dbReference type="SMART" id="SM00854">
    <property type="entry name" value="PGA_cap"/>
    <property type="match status" value="1"/>
</dbReference>
<dbReference type="EMBL" id="BJNY01000006">
    <property type="protein sequence ID" value="GED05731.1"/>
    <property type="molecule type" value="Genomic_DNA"/>
</dbReference>
<dbReference type="Gene3D" id="3.60.21.10">
    <property type="match status" value="1"/>
</dbReference>
<reference evidence="4 5" key="1">
    <citation type="submission" date="2019-06" db="EMBL/GenBank/DDBJ databases">
        <title>Whole genome shotgun sequence of Glutamicibacter uratoxydans NBRC 15515.</title>
        <authorList>
            <person name="Hosoyama A."/>
            <person name="Uohara A."/>
            <person name="Ohji S."/>
            <person name="Ichikawa N."/>
        </authorList>
    </citation>
    <scope>NUCLEOTIDE SEQUENCE [LARGE SCALE GENOMIC DNA]</scope>
    <source>
        <strain evidence="4 5">NBRC 15515</strain>
    </source>
</reference>
<dbReference type="InterPro" id="IPR026906">
    <property type="entry name" value="LRR_5"/>
</dbReference>
<keyword evidence="2" id="KW-0067">ATP-binding</keyword>
<keyword evidence="2" id="KW-0547">Nucleotide-binding</keyword>
<dbReference type="Pfam" id="PF09587">
    <property type="entry name" value="PGA_cap"/>
    <property type="match status" value="1"/>
</dbReference>
<evidence type="ECO:0000313" key="4">
    <source>
        <dbReference type="EMBL" id="GED05731.1"/>
    </source>
</evidence>